<dbReference type="PANTHER" id="PTHR42988:SF2">
    <property type="entry name" value="CYCLIC NUCLEOTIDE PHOSPHODIESTERASE CBUA0032-RELATED"/>
    <property type="match status" value="1"/>
</dbReference>
<evidence type="ECO:0000313" key="6">
    <source>
        <dbReference type="EMBL" id="QBD81026.1"/>
    </source>
</evidence>
<name>A0A4P6K0T4_KTERU</name>
<feature type="domain" description="Calcineurin-like phosphoesterase" evidence="5">
    <location>
        <begin position="4"/>
        <end position="209"/>
    </location>
</feature>
<keyword evidence="7" id="KW-1185">Reference proteome</keyword>
<accession>A0A4P6K0T4</accession>
<dbReference type="GO" id="GO:0016787">
    <property type="term" value="F:hydrolase activity"/>
    <property type="evidence" value="ECO:0007669"/>
    <property type="project" value="UniProtKB-KW"/>
</dbReference>
<dbReference type="EMBL" id="CP035758">
    <property type="protein sequence ID" value="QBD81026.1"/>
    <property type="molecule type" value="Genomic_DNA"/>
</dbReference>
<dbReference type="Proteomes" id="UP000290365">
    <property type="component" value="Chromosome"/>
</dbReference>
<dbReference type="KEGG" id="kbs:EPA93_35680"/>
<comment type="similarity">
    <text evidence="4">Belongs to the cyclic nucleotide phosphodiesterase class-III family.</text>
</comment>
<keyword evidence="3" id="KW-0408">Iron</keyword>
<evidence type="ECO:0000256" key="4">
    <source>
        <dbReference type="ARBA" id="ARBA00025742"/>
    </source>
</evidence>
<reference evidence="6 7" key="1">
    <citation type="submission" date="2019-01" db="EMBL/GenBank/DDBJ databases">
        <title>Ktedonosporobacter rubrisoli SCAWS-G2.</title>
        <authorList>
            <person name="Huang Y."/>
            <person name="Yan B."/>
        </authorList>
    </citation>
    <scope>NUCLEOTIDE SEQUENCE [LARGE SCALE GENOMIC DNA]</scope>
    <source>
        <strain evidence="6 7">SCAWS-G2</strain>
    </source>
</reference>
<keyword evidence="1" id="KW-0479">Metal-binding</keyword>
<organism evidence="6 7">
    <name type="scientific">Ktedonosporobacter rubrisoli</name>
    <dbReference type="NCBI Taxonomy" id="2509675"/>
    <lineage>
        <taxon>Bacteria</taxon>
        <taxon>Bacillati</taxon>
        <taxon>Chloroflexota</taxon>
        <taxon>Ktedonobacteria</taxon>
        <taxon>Ktedonobacterales</taxon>
        <taxon>Ktedonosporobacteraceae</taxon>
        <taxon>Ktedonosporobacter</taxon>
    </lineage>
</organism>
<dbReference type="OrthoDB" id="5505563at2"/>
<evidence type="ECO:0000313" key="7">
    <source>
        <dbReference type="Proteomes" id="UP000290365"/>
    </source>
</evidence>
<dbReference type="PANTHER" id="PTHR42988">
    <property type="entry name" value="PHOSPHOHYDROLASE"/>
    <property type="match status" value="1"/>
</dbReference>
<proteinExistence type="inferred from homology"/>
<dbReference type="GO" id="GO:0046872">
    <property type="term" value="F:metal ion binding"/>
    <property type="evidence" value="ECO:0007669"/>
    <property type="project" value="UniProtKB-KW"/>
</dbReference>
<dbReference type="Gene3D" id="3.60.21.10">
    <property type="match status" value="1"/>
</dbReference>
<dbReference type="InterPro" id="IPR029052">
    <property type="entry name" value="Metallo-depent_PP-like"/>
</dbReference>
<gene>
    <name evidence="6" type="ORF">EPA93_35680</name>
</gene>
<dbReference type="Pfam" id="PF00149">
    <property type="entry name" value="Metallophos"/>
    <property type="match status" value="1"/>
</dbReference>
<evidence type="ECO:0000259" key="5">
    <source>
        <dbReference type="Pfam" id="PF00149"/>
    </source>
</evidence>
<protein>
    <recommendedName>
        <fullName evidence="5">Calcineurin-like phosphoesterase domain-containing protein</fullName>
    </recommendedName>
</protein>
<dbReference type="InterPro" id="IPR004843">
    <property type="entry name" value="Calcineurin-like_PHP"/>
</dbReference>
<dbReference type="SUPFAM" id="SSF56300">
    <property type="entry name" value="Metallo-dependent phosphatases"/>
    <property type="match status" value="1"/>
</dbReference>
<dbReference type="InterPro" id="IPR050884">
    <property type="entry name" value="CNP_phosphodiesterase-III"/>
</dbReference>
<dbReference type="RefSeq" id="WP_129892088.1">
    <property type="nucleotide sequence ID" value="NZ_CP035758.1"/>
</dbReference>
<evidence type="ECO:0000256" key="3">
    <source>
        <dbReference type="ARBA" id="ARBA00023004"/>
    </source>
</evidence>
<sequence length="266" mass="29619">MALTFIQITDHHIGENENSLFHGYHPAHALRSVLRHIAEHESFDFLVSTGDLVDRPNSYNTFCQLLQLKPAATVPGPALISSEGLRDCPLYLLPGNHDDRDNFYKHLFASSTPAGTLMNAAFQHKGIQFLCLDWGPGDQAITHPELIAFLESSLSSGLPSVLFTHHHLVPLGDPFMDSFLPDPAEAQAFWKIVERQQQQILGIFSGHAHLTYETVAAGVPAYGLRSTFYQFATLQTELIRLLQAPHYRVVTIEQGKVSARIVEVEL</sequence>
<keyword evidence="2" id="KW-0378">Hydrolase</keyword>
<evidence type="ECO:0000256" key="1">
    <source>
        <dbReference type="ARBA" id="ARBA00022723"/>
    </source>
</evidence>
<evidence type="ECO:0000256" key="2">
    <source>
        <dbReference type="ARBA" id="ARBA00022801"/>
    </source>
</evidence>
<dbReference type="AlphaFoldDB" id="A0A4P6K0T4"/>